<feature type="domain" description="Arf-GAP" evidence="3">
    <location>
        <begin position="100"/>
        <end position="172"/>
    </location>
</feature>
<sequence length="172" mass="19413">MDLIRQTGSTRTEKEEERRRGAGTWPFMSECIIIIYRIGSVLSSVHYYLCFAVSAYFPALMSASMDLASNQCDEDDDDDGEIKLSFQTKANALMEAQRNERVIRDLMKLPENRKCINCNSLHAGTPICCTTFCTFVCLTCRGIHRDFTHRAKLVSVAKFTYEEATALWGGGN</sequence>
<dbReference type="InterPro" id="IPR044820">
    <property type="entry name" value="AGD14-like"/>
</dbReference>
<keyword evidence="1" id="KW-0479">Metal-binding</keyword>
<dbReference type="InterPro" id="IPR001164">
    <property type="entry name" value="ArfGAP_dom"/>
</dbReference>
<name>A0A7N0VIX8_KALFE</name>
<evidence type="ECO:0000313" key="4">
    <source>
        <dbReference type="EnsemblPlants" id="Kaladp1038s0007.1.v1.1"/>
    </source>
</evidence>
<dbReference type="Gramene" id="Kaladp1038s0007.1.v1.1">
    <property type="protein sequence ID" value="Kaladp1038s0007.1.v1.1"/>
    <property type="gene ID" value="Kaladp1038s0007.v1.1"/>
</dbReference>
<evidence type="ECO:0000259" key="3">
    <source>
        <dbReference type="PROSITE" id="PS50115"/>
    </source>
</evidence>
<feature type="transmembrane region" description="Helical" evidence="2">
    <location>
        <begin position="45"/>
        <end position="63"/>
    </location>
</feature>
<dbReference type="Pfam" id="PF01412">
    <property type="entry name" value="ArfGap"/>
    <property type="match status" value="1"/>
</dbReference>
<keyword evidence="2" id="KW-0472">Membrane</keyword>
<protein>
    <recommendedName>
        <fullName evidence="3">Arf-GAP domain-containing protein</fullName>
    </recommendedName>
</protein>
<evidence type="ECO:0000256" key="1">
    <source>
        <dbReference type="PROSITE-ProRule" id="PRU00288"/>
    </source>
</evidence>
<keyword evidence="1" id="KW-0862">Zinc</keyword>
<keyword evidence="5" id="KW-1185">Reference proteome</keyword>
<dbReference type="Gene3D" id="1.10.220.150">
    <property type="entry name" value="Arf GTPase activating protein"/>
    <property type="match status" value="1"/>
</dbReference>
<dbReference type="Proteomes" id="UP000594263">
    <property type="component" value="Unplaced"/>
</dbReference>
<evidence type="ECO:0000313" key="5">
    <source>
        <dbReference type="Proteomes" id="UP000594263"/>
    </source>
</evidence>
<evidence type="ECO:0000256" key="2">
    <source>
        <dbReference type="SAM" id="Phobius"/>
    </source>
</evidence>
<keyword evidence="2" id="KW-1133">Transmembrane helix</keyword>
<dbReference type="PROSITE" id="PS50115">
    <property type="entry name" value="ARFGAP"/>
    <property type="match status" value="1"/>
</dbReference>
<dbReference type="PANTHER" id="PTHR46085">
    <property type="entry name" value="ARFGAP/RECO-RELATED"/>
    <property type="match status" value="1"/>
</dbReference>
<dbReference type="InterPro" id="IPR038508">
    <property type="entry name" value="ArfGAP_dom_sf"/>
</dbReference>
<keyword evidence="2" id="KW-0812">Transmembrane</keyword>
<dbReference type="AlphaFoldDB" id="A0A7N0VIX8"/>
<dbReference type="GO" id="GO:0008270">
    <property type="term" value="F:zinc ion binding"/>
    <property type="evidence" value="ECO:0007669"/>
    <property type="project" value="UniProtKB-KW"/>
</dbReference>
<dbReference type="EnsemblPlants" id="Kaladp1038s0007.1.v1.1">
    <property type="protein sequence ID" value="Kaladp1038s0007.1.v1.1"/>
    <property type="gene ID" value="Kaladp1038s0007.v1.1"/>
</dbReference>
<accession>A0A7N0VIX8</accession>
<dbReference type="SUPFAM" id="SSF57863">
    <property type="entry name" value="ArfGap/RecO-like zinc finger"/>
    <property type="match status" value="1"/>
</dbReference>
<reference evidence="4" key="1">
    <citation type="submission" date="2021-01" db="UniProtKB">
        <authorList>
            <consortium name="EnsemblPlants"/>
        </authorList>
    </citation>
    <scope>IDENTIFICATION</scope>
</reference>
<dbReference type="PANTHER" id="PTHR46085:SF3">
    <property type="entry name" value="ARF GTPASE ACTIVATING PROTEIN"/>
    <property type="match status" value="1"/>
</dbReference>
<dbReference type="InterPro" id="IPR037278">
    <property type="entry name" value="ARFGAP/RecO"/>
</dbReference>
<keyword evidence="1" id="KW-0863">Zinc-finger</keyword>
<dbReference type="GO" id="GO:0005096">
    <property type="term" value="F:GTPase activator activity"/>
    <property type="evidence" value="ECO:0007669"/>
    <property type="project" value="InterPro"/>
</dbReference>
<proteinExistence type="predicted"/>
<organism evidence="4 5">
    <name type="scientific">Kalanchoe fedtschenkoi</name>
    <name type="common">Lavender scallops</name>
    <name type="synonym">South American air plant</name>
    <dbReference type="NCBI Taxonomy" id="63787"/>
    <lineage>
        <taxon>Eukaryota</taxon>
        <taxon>Viridiplantae</taxon>
        <taxon>Streptophyta</taxon>
        <taxon>Embryophyta</taxon>
        <taxon>Tracheophyta</taxon>
        <taxon>Spermatophyta</taxon>
        <taxon>Magnoliopsida</taxon>
        <taxon>eudicotyledons</taxon>
        <taxon>Gunneridae</taxon>
        <taxon>Pentapetalae</taxon>
        <taxon>Saxifragales</taxon>
        <taxon>Crassulaceae</taxon>
        <taxon>Kalanchoe</taxon>
    </lineage>
</organism>